<reference evidence="2 3" key="1">
    <citation type="journal article" date="2023" name="Plants (Basel)">
        <title>Bridging the Gap: Combining Genomics and Transcriptomics Approaches to Understand Stylosanthes scabra, an Orphan Legume from the Brazilian Caatinga.</title>
        <authorList>
            <person name="Ferreira-Neto J.R.C."/>
            <person name="da Silva M.D."/>
            <person name="Binneck E."/>
            <person name="de Melo N.F."/>
            <person name="da Silva R.H."/>
            <person name="de Melo A.L.T.M."/>
            <person name="Pandolfi V."/>
            <person name="Bustamante F.O."/>
            <person name="Brasileiro-Vidal A.C."/>
            <person name="Benko-Iseppon A.M."/>
        </authorList>
    </citation>
    <scope>NUCLEOTIDE SEQUENCE [LARGE SCALE GENOMIC DNA]</scope>
    <source>
        <tissue evidence="2">Leaves</tissue>
    </source>
</reference>
<protein>
    <submittedName>
        <fullName evidence="2">Uncharacterized protein</fullName>
    </submittedName>
</protein>
<organism evidence="2 3">
    <name type="scientific">Stylosanthes scabra</name>
    <dbReference type="NCBI Taxonomy" id="79078"/>
    <lineage>
        <taxon>Eukaryota</taxon>
        <taxon>Viridiplantae</taxon>
        <taxon>Streptophyta</taxon>
        <taxon>Embryophyta</taxon>
        <taxon>Tracheophyta</taxon>
        <taxon>Spermatophyta</taxon>
        <taxon>Magnoliopsida</taxon>
        <taxon>eudicotyledons</taxon>
        <taxon>Gunneridae</taxon>
        <taxon>Pentapetalae</taxon>
        <taxon>rosids</taxon>
        <taxon>fabids</taxon>
        <taxon>Fabales</taxon>
        <taxon>Fabaceae</taxon>
        <taxon>Papilionoideae</taxon>
        <taxon>50 kb inversion clade</taxon>
        <taxon>dalbergioids sensu lato</taxon>
        <taxon>Dalbergieae</taxon>
        <taxon>Pterocarpus clade</taxon>
        <taxon>Stylosanthes</taxon>
    </lineage>
</organism>
<feature type="region of interest" description="Disordered" evidence="1">
    <location>
        <begin position="1"/>
        <end position="26"/>
    </location>
</feature>
<dbReference type="EMBL" id="JASCZI010241669">
    <property type="protein sequence ID" value="MED6204167.1"/>
    <property type="molecule type" value="Genomic_DNA"/>
</dbReference>
<accession>A0ABU6Y0Y1</accession>
<evidence type="ECO:0000313" key="3">
    <source>
        <dbReference type="Proteomes" id="UP001341840"/>
    </source>
</evidence>
<dbReference type="Proteomes" id="UP001341840">
    <property type="component" value="Unassembled WGS sequence"/>
</dbReference>
<gene>
    <name evidence="2" type="ORF">PIB30_006583</name>
</gene>
<sequence length="119" mass="12980">MPRRGSHPVIPPTMHPTAPSPTLTPLHTLDRAHTTPWHGFSAVPFPSPRPSCPNHAIADAEKLPRPHHALAWLRRGTYPNGAMTAPQPHLGVGFHHSPRLGVAKEAQTMPEPSYNVVRA</sequence>
<keyword evidence="3" id="KW-1185">Reference proteome</keyword>
<comment type="caution">
    <text evidence="2">The sequence shown here is derived from an EMBL/GenBank/DDBJ whole genome shotgun (WGS) entry which is preliminary data.</text>
</comment>
<proteinExistence type="predicted"/>
<name>A0ABU6Y0Y1_9FABA</name>
<evidence type="ECO:0000313" key="2">
    <source>
        <dbReference type="EMBL" id="MED6204167.1"/>
    </source>
</evidence>
<evidence type="ECO:0000256" key="1">
    <source>
        <dbReference type="SAM" id="MobiDB-lite"/>
    </source>
</evidence>